<dbReference type="EMBL" id="MU839828">
    <property type="protein sequence ID" value="KAK1758945.1"/>
    <property type="molecule type" value="Genomic_DNA"/>
</dbReference>
<keyword evidence="7" id="KW-1185">Reference proteome</keyword>
<dbReference type="InterPro" id="IPR006094">
    <property type="entry name" value="Oxid_FAD_bind_N"/>
</dbReference>
<dbReference type="PANTHER" id="PTHR13878:SF91">
    <property type="entry name" value="FAD BINDING DOMAIN PROTEIN (AFU_ORTHOLOGUE AFUA_6G12070)-RELATED"/>
    <property type="match status" value="1"/>
</dbReference>
<evidence type="ECO:0000256" key="1">
    <source>
        <dbReference type="ARBA" id="ARBA00005466"/>
    </source>
</evidence>
<keyword evidence="4" id="KW-0732">Signal</keyword>
<comment type="caution">
    <text evidence="6">The sequence shown here is derived from an EMBL/GenBank/DDBJ whole genome shotgun (WGS) entry which is preliminary data.</text>
</comment>
<dbReference type="Gene3D" id="3.40.462.20">
    <property type="match status" value="1"/>
</dbReference>
<evidence type="ECO:0000256" key="3">
    <source>
        <dbReference type="SAM" id="MobiDB-lite"/>
    </source>
</evidence>
<dbReference type="InterPro" id="IPR050432">
    <property type="entry name" value="FAD-linked_Oxidoreductases_BP"/>
</dbReference>
<feature type="domain" description="FAD-binding PCMH-type" evidence="5">
    <location>
        <begin position="160"/>
        <end position="339"/>
    </location>
</feature>
<evidence type="ECO:0000313" key="7">
    <source>
        <dbReference type="Proteomes" id="UP001239445"/>
    </source>
</evidence>
<dbReference type="InterPro" id="IPR016169">
    <property type="entry name" value="FAD-bd_PCMH_sub2"/>
</dbReference>
<feature type="compositionally biased region" description="Low complexity" evidence="3">
    <location>
        <begin position="49"/>
        <end position="63"/>
    </location>
</feature>
<dbReference type="InterPro" id="IPR036318">
    <property type="entry name" value="FAD-bd_PCMH-like_sf"/>
</dbReference>
<proteinExistence type="inferred from homology"/>
<dbReference type="SUPFAM" id="SSF56176">
    <property type="entry name" value="FAD-binding/transporter-associated domain-like"/>
    <property type="match status" value="1"/>
</dbReference>
<feature type="signal peptide" evidence="4">
    <location>
        <begin position="1"/>
        <end position="25"/>
    </location>
</feature>
<evidence type="ECO:0000256" key="2">
    <source>
        <dbReference type="ARBA" id="ARBA00023002"/>
    </source>
</evidence>
<evidence type="ECO:0000259" key="5">
    <source>
        <dbReference type="PROSITE" id="PS51387"/>
    </source>
</evidence>
<dbReference type="GO" id="GO:0016491">
    <property type="term" value="F:oxidoreductase activity"/>
    <property type="evidence" value="ECO:0007669"/>
    <property type="project" value="UniProtKB-KW"/>
</dbReference>
<protein>
    <recommendedName>
        <fullName evidence="5">FAD-binding PCMH-type domain-containing protein</fullName>
    </recommendedName>
</protein>
<dbReference type="Gene3D" id="3.30.465.10">
    <property type="match status" value="2"/>
</dbReference>
<feature type="chain" id="PRO_5042505752" description="FAD-binding PCMH-type domain-containing protein" evidence="4">
    <location>
        <begin position="26"/>
        <end position="672"/>
    </location>
</feature>
<name>A0AAJ0BIK8_9PEZI</name>
<comment type="similarity">
    <text evidence="1">Belongs to the oxygen-dependent FAD-linked oxidoreductase family.</text>
</comment>
<evidence type="ECO:0000313" key="6">
    <source>
        <dbReference type="EMBL" id="KAK1758945.1"/>
    </source>
</evidence>
<feature type="region of interest" description="Disordered" evidence="3">
    <location>
        <begin position="48"/>
        <end position="70"/>
    </location>
</feature>
<organism evidence="6 7">
    <name type="scientific">Echria macrotheca</name>
    <dbReference type="NCBI Taxonomy" id="438768"/>
    <lineage>
        <taxon>Eukaryota</taxon>
        <taxon>Fungi</taxon>
        <taxon>Dikarya</taxon>
        <taxon>Ascomycota</taxon>
        <taxon>Pezizomycotina</taxon>
        <taxon>Sordariomycetes</taxon>
        <taxon>Sordariomycetidae</taxon>
        <taxon>Sordariales</taxon>
        <taxon>Schizotheciaceae</taxon>
        <taxon>Echria</taxon>
    </lineage>
</organism>
<gene>
    <name evidence="6" type="ORF">QBC47DRAFT_436313</name>
</gene>
<dbReference type="Proteomes" id="UP001239445">
    <property type="component" value="Unassembled WGS sequence"/>
</dbReference>
<dbReference type="PANTHER" id="PTHR13878">
    <property type="entry name" value="GULONOLACTONE OXIDASE"/>
    <property type="match status" value="1"/>
</dbReference>
<dbReference type="Pfam" id="PF01565">
    <property type="entry name" value="FAD_binding_4"/>
    <property type="match status" value="1"/>
</dbReference>
<accession>A0AAJ0BIK8</accession>
<evidence type="ECO:0000256" key="4">
    <source>
        <dbReference type="SAM" id="SignalP"/>
    </source>
</evidence>
<dbReference type="InterPro" id="IPR016166">
    <property type="entry name" value="FAD-bd_PCMH"/>
</dbReference>
<reference evidence="6" key="1">
    <citation type="submission" date="2023-06" db="EMBL/GenBank/DDBJ databases">
        <title>Genome-scale phylogeny and comparative genomics of the fungal order Sordariales.</title>
        <authorList>
            <consortium name="Lawrence Berkeley National Laboratory"/>
            <person name="Hensen N."/>
            <person name="Bonometti L."/>
            <person name="Westerberg I."/>
            <person name="Brannstrom I.O."/>
            <person name="Guillou S."/>
            <person name="Cros-Aarteil S."/>
            <person name="Calhoun S."/>
            <person name="Haridas S."/>
            <person name="Kuo A."/>
            <person name="Mondo S."/>
            <person name="Pangilinan J."/>
            <person name="Riley R."/>
            <person name="Labutti K."/>
            <person name="Andreopoulos B."/>
            <person name="Lipzen A."/>
            <person name="Chen C."/>
            <person name="Yanf M."/>
            <person name="Daum C."/>
            <person name="Ng V."/>
            <person name="Clum A."/>
            <person name="Steindorff A."/>
            <person name="Ohm R."/>
            <person name="Martin F."/>
            <person name="Silar P."/>
            <person name="Natvig D."/>
            <person name="Lalanne C."/>
            <person name="Gautier V."/>
            <person name="Ament-Velasquez S.L."/>
            <person name="Kruys A."/>
            <person name="Hutchinson M.I."/>
            <person name="Powell A.J."/>
            <person name="Barry K."/>
            <person name="Miller A.N."/>
            <person name="Grigoriev I.V."/>
            <person name="Debuchy R."/>
            <person name="Gladieux P."/>
            <person name="Thoren M.H."/>
            <person name="Johannesson H."/>
        </authorList>
    </citation>
    <scope>NUCLEOTIDE SEQUENCE</scope>
    <source>
        <strain evidence="6">PSN4</strain>
    </source>
</reference>
<keyword evidence="2" id="KW-0560">Oxidoreductase</keyword>
<sequence>MTTTTTQRLLLLLGLVLSWTSLAVCINFEWETIQLNANETVGYEDISFGTSSGGPASPTGPDGRQCKVRPGDPRWPTDKEWARLNATLGKGALLRPLPAAAVCYSSSAAYDAATCANISAGRPTRYFVNHPLSVLTDWAEGNTCVLPAGGLRVSNRTCTQGGFPVYVVNATTVRDVQIAVNFARNRNLRLVIKNTGHDFGGRNTGAGALSIWTHNLKDFEYLPDFSSGSYTGRAARVSAGVETWEIFNYMGKYNTTMVTPGGDTVGVVGGFIAGGGHHLLSSLYGHGADQVLEFQVVTADGHYRTVTPHQNADLYFAMLGGGGSTYGVLTSAVIKAYPPTPVTNFDIAFEFRPPNTTAPRFPPSNATAMRPSNTSVPITQPVFVNSSETFWTGVHLAKRFSTTVVDAGGTLYSYIRQLEAGGRSYTVTIKLPNKNANESIAVVAPLFADLNRFGIPAVGRPFPSPEAVGSRTVRTGNGNPPGNTRFASRLFPRANWANETTFNATMAAIRATIDAGFTFHGVSHWAPISSGTSASGVGDDFGTHNAISPTWRGAIMHADIFDTGFSGFVSAEAVSTFQARQKRLRGVMDVIKGATPGGGAYVNEGDVLEPDWQDTFFGAYYSRLAQIKRARDPWGLFWAPTTPGSEAWEVESVDGLPTQNGQLCRTGWSYED</sequence>
<dbReference type="GO" id="GO:0071949">
    <property type="term" value="F:FAD binding"/>
    <property type="evidence" value="ECO:0007669"/>
    <property type="project" value="InterPro"/>
</dbReference>
<dbReference type="PROSITE" id="PS51387">
    <property type="entry name" value="FAD_PCMH"/>
    <property type="match status" value="1"/>
</dbReference>
<dbReference type="InterPro" id="IPR012951">
    <property type="entry name" value="BBE"/>
</dbReference>
<dbReference type="Pfam" id="PF08031">
    <property type="entry name" value="BBE"/>
    <property type="match status" value="1"/>
</dbReference>
<dbReference type="AlphaFoldDB" id="A0AAJ0BIK8"/>